<name>A0A1Y5MIW2_9BACT</name>
<evidence type="ECO:0000313" key="2">
    <source>
        <dbReference type="Proteomes" id="UP000196317"/>
    </source>
</evidence>
<protein>
    <submittedName>
        <fullName evidence="1">4-hydroxy-3-methylbut-2-enyl diphosphate reductase</fullName>
    </submittedName>
</protein>
<dbReference type="AlphaFoldDB" id="A0A1Y5MIW2"/>
<accession>A0A1Y5MIW2</accession>
<sequence>MCKARIFTHFLSFLMSGFYKILANKALDESLTIALKFRDFLVCGKNKAHG</sequence>
<reference evidence="1 2" key="1">
    <citation type="submission" date="2017-04" db="EMBL/GenBank/DDBJ databases">
        <title>Complete genome of Campylobacter concisus ATCC 33237T and draft genomes for an additional eight well characterized C. concisus strains.</title>
        <authorList>
            <person name="Cornelius A.J."/>
            <person name="Miller W.G."/>
            <person name="Lastovica A.J."/>
            <person name="On S.L."/>
            <person name="French N.P."/>
            <person name="Vandenberg O."/>
            <person name="Biggs P.J."/>
        </authorList>
    </citation>
    <scope>NUCLEOTIDE SEQUENCE [LARGE SCALE GENOMIC DNA]</scope>
    <source>
        <strain evidence="1 2">CCUG 19995</strain>
    </source>
</reference>
<gene>
    <name evidence="1" type="ORF">B9N65_03370</name>
</gene>
<proteinExistence type="predicted"/>
<dbReference type="Proteomes" id="UP000196317">
    <property type="component" value="Unassembled WGS sequence"/>
</dbReference>
<evidence type="ECO:0000313" key="1">
    <source>
        <dbReference type="EMBL" id="OUT08521.1"/>
    </source>
</evidence>
<dbReference type="EMBL" id="NDYN01000002">
    <property type="protein sequence ID" value="OUT08521.1"/>
    <property type="molecule type" value="Genomic_DNA"/>
</dbReference>
<organism evidence="1 2">
    <name type="scientific">Campylobacter concisus</name>
    <dbReference type="NCBI Taxonomy" id="199"/>
    <lineage>
        <taxon>Bacteria</taxon>
        <taxon>Pseudomonadati</taxon>
        <taxon>Campylobacterota</taxon>
        <taxon>Epsilonproteobacteria</taxon>
        <taxon>Campylobacterales</taxon>
        <taxon>Campylobacteraceae</taxon>
        <taxon>Campylobacter</taxon>
    </lineage>
</organism>
<comment type="caution">
    <text evidence="1">The sequence shown here is derived from an EMBL/GenBank/DDBJ whole genome shotgun (WGS) entry which is preliminary data.</text>
</comment>